<dbReference type="GO" id="GO:0006537">
    <property type="term" value="P:glutamate biosynthetic process"/>
    <property type="evidence" value="ECO:0007669"/>
    <property type="project" value="TreeGrafter"/>
</dbReference>
<dbReference type="PANTHER" id="PTHR12544:SF29">
    <property type="entry name" value="GLUTAMINASE"/>
    <property type="match status" value="1"/>
</dbReference>
<dbReference type="InterPro" id="IPR015868">
    <property type="entry name" value="Glutaminase"/>
</dbReference>
<gene>
    <name evidence="3" type="ORF">FOZ62_003112</name>
</gene>
<proteinExistence type="predicted"/>
<feature type="region of interest" description="Disordered" evidence="2">
    <location>
        <begin position="197"/>
        <end position="216"/>
    </location>
</feature>
<dbReference type="GO" id="GO:0006543">
    <property type="term" value="P:L-glutamine catabolic process"/>
    <property type="evidence" value="ECO:0007669"/>
    <property type="project" value="TreeGrafter"/>
</dbReference>
<feature type="repeat" description="ANK" evidence="1">
    <location>
        <begin position="137"/>
        <end position="169"/>
    </location>
</feature>
<accession>A0A7J6QIW6</accession>
<dbReference type="Proteomes" id="UP000574390">
    <property type="component" value="Unassembled WGS sequence"/>
</dbReference>
<dbReference type="PANTHER" id="PTHR12544">
    <property type="entry name" value="GLUTAMINASE"/>
    <property type="match status" value="1"/>
</dbReference>
<reference evidence="3 4" key="1">
    <citation type="submission" date="2020-04" db="EMBL/GenBank/DDBJ databases">
        <title>Perkinsus olseni comparative genomics.</title>
        <authorList>
            <person name="Bogema D.R."/>
        </authorList>
    </citation>
    <scope>NUCLEOTIDE SEQUENCE [LARGE SCALE GENOMIC DNA]</scope>
    <source>
        <strain evidence="3">ATCC PRA-205</strain>
    </source>
</reference>
<dbReference type="SMART" id="SM00248">
    <property type="entry name" value="ANK"/>
    <property type="match status" value="2"/>
</dbReference>
<dbReference type="PROSITE" id="PS50088">
    <property type="entry name" value="ANK_REPEAT"/>
    <property type="match status" value="1"/>
</dbReference>
<dbReference type="SUPFAM" id="SSF48403">
    <property type="entry name" value="Ankyrin repeat"/>
    <property type="match status" value="1"/>
</dbReference>
<evidence type="ECO:0000313" key="3">
    <source>
        <dbReference type="EMBL" id="KAF4708157.1"/>
    </source>
</evidence>
<dbReference type="InterPro" id="IPR036770">
    <property type="entry name" value="Ankyrin_rpt-contain_sf"/>
</dbReference>
<evidence type="ECO:0000313" key="4">
    <source>
        <dbReference type="Proteomes" id="UP000574390"/>
    </source>
</evidence>
<evidence type="ECO:0000256" key="1">
    <source>
        <dbReference type="PROSITE-ProRule" id="PRU00023"/>
    </source>
</evidence>
<dbReference type="Pfam" id="PF12796">
    <property type="entry name" value="Ank_2"/>
    <property type="match status" value="1"/>
</dbReference>
<protein>
    <submittedName>
        <fullName evidence="3">Uncharacterized protein</fullName>
    </submittedName>
</protein>
<dbReference type="AlphaFoldDB" id="A0A7J6QIW6"/>
<evidence type="ECO:0000256" key="2">
    <source>
        <dbReference type="SAM" id="MobiDB-lite"/>
    </source>
</evidence>
<dbReference type="InterPro" id="IPR002110">
    <property type="entry name" value="Ankyrin_rpt"/>
</dbReference>
<dbReference type="GO" id="GO:0004359">
    <property type="term" value="F:glutaminase activity"/>
    <property type="evidence" value="ECO:0007669"/>
    <property type="project" value="InterPro"/>
</dbReference>
<keyword evidence="1" id="KW-0040">ANK repeat</keyword>
<dbReference type="PROSITE" id="PS50297">
    <property type="entry name" value="ANK_REP_REGION"/>
    <property type="match status" value="1"/>
</dbReference>
<organism evidence="3 4">
    <name type="scientific">Perkinsus olseni</name>
    <name type="common">Perkinsus atlanticus</name>
    <dbReference type="NCBI Taxonomy" id="32597"/>
    <lineage>
        <taxon>Eukaryota</taxon>
        <taxon>Sar</taxon>
        <taxon>Alveolata</taxon>
        <taxon>Perkinsozoa</taxon>
        <taxon>Perkinsea</taxon>
        <taxon>Perkinsida</taxon>
        <taxon>Perkinsidae</taxon>
        <taxon>Perkinsus</taxon>
    </lineage>
</organism>
<dbReference type="Gene3D" id="1.25.40.20">
    <property type="entry name" value="Ankyrin repeat-containing domain"/>
    <property type="match status" value="1"/>
</dbReference>
<comment type="caution">
    <text evidence="3">The sequence shown here is derived from an EMBL/GenBank/DDBJ whole genome shotgun (WGS) entry which is preliminary data.</text>
</comment>
<name>A0A7J6QIW6_PEROL</name>
<sequence length="281" mass="31115">MWAYNLGIPGKNSNLGAGMAVVPGVLGVCVHCPSAEFGERSAEETIRKYGTSEESYSLSRKGLDFFYHMEESFNFHLFKRHDPVLRASDRHVDPTLYYGSVKHELTNQLIMACASKDIYTVQYLLQLGVDPNVVDYDNRTAVHLAAASGCLPAVKLLMDAGAHLNTHDRWGNTPYDEAKRHGRKKIVNFLEELVMEGSPSMREGRKSSSADSDAAEEDFVNDAEAVMEYFGDVEVLGVEGEPELDKEGQRGEWNTGMPAEVEVLGMDDEGPFEPAGSDEER</sequence>
<dbReference type="EMBL" id="JABANM010029342">
    <property type="protein sequence ID" value="KAF4708157.1"/>
    <property type="molecule type" value="Genomic_DNA"/>
</dbReference>